<sequence length="228" mass="25848">MDSVMEFDVGLEEPEKVAVNCSQVLLLTSFDRSRLLPYRMTRKLTRLEVLHVGKEGKKTVEQLLQELLNKTPSQVPRAATPSASRTGESQPSKGKKLIRGKITSDSKNSSQLEKPCPHCHCKRFRVVNTGRLDGRNVMECTNRSCLATIKLTTLPDGMLINPCNELERSTWYDFEAEELFYPSATTLKRLQESLKVNSSKPFIPKIRHDEQGSIIIRCPGQKEYVKLL</sequence>
<dbReference type="AlphaFoldDB" id="A0A0N4YLD9"/>
<keyword evidence="3" id="KW-1185">Reference proteome</keyword>
<dbReference type="Proteomes" id="UP000271162">
    <property type="component" value="Unassembled WGS sequence"/>
</dbReference>
<dbReference type="WBParaSite" id="NBR_0001792101-mRNA-1">
    <property type="protein sequence ID" value="NBR_0001792101-mRNA-1"/>
    <property type="gene ID" value="NBR_0001792101"/>
</dbReference>
<feature type="compositionally biased region" description="Polar residues" evidence="1">
    <location>
        <begin position="81"/>
        <end position="92"/>
    </location>
</feature>
<feature type="region of interest" description="Disordered" evidence="1">
    <location>
        <begin position="69"/>
        <end position="115"/>
    </location>
</feature>
<evidence type="ECO:0000256" key="1">
    <source>
        <dbReference type="SAM" id="MobiDB-lite"/>
    </source>
</evidence>
<gene>
    <name evidence="2" type="ORF">NBR_LOCUS17924</name>
</gene>
<accession>A0A0N4YLD9</accession>
<dbReference type="STRING" id="27835.A0A0N4YLD9"/>
<protein>
    <submittedName>
        <fullName evidence="4">Glutaredoxin domain-containing protein</fullName>
    </submittedName>
</protein>
<reference evidence="2 3" key="2">
    <citation type="submission" date="2018-11" db="EMBL/GenBank/DDBJ databases">
        <authorList>
            <consortium name="Pathogen Informatics"/>
        </authorList>
    </citation>
    <scope>NUCLEOTIDE SEQUENCE [LARGE SCALE GENOMIC DNA]</scope>
</reference>
<dbReference type="EMBL" id="UYSL01023062">
    <property type="protein sequence ID" value="VDL81644.1"/>
    <property type="molecule type" value="Genomic_DNA"/>
</dbReference>
<reference evidence="4" key="1">
    <citation type="submission" date="2017-02" db="UniProtKB">
        <authorList>
            <consortium name="WormBaseParasite"/>
        </authorList>
    </citation>
    <scope>IDENTIFICATION</scope>
</reference>
<proteinExistence type="predicted"/>
<dbReference type="OMA" id="NIVVRCP"/>
<organism evidence="4">
    <name type="scientific">Nippostrongylus brasiliensis</name>
    <name type="common">Rat hookworm</name>
    <dbReference type="NCBI Taxonomy" id="27835"/>
    <lineage>
        <taxon>Eukaryota</taxon>
        <taxon>Metazoa</taxon>
        <taxon>Ecdysozoa</taxon>
        <taxon>Nematoda</taxon>
        <taxon>Chromadorea</taxon>
        <taxon>Rhabditida</taxon>
        <taxon>Rhabditina</taxon>
        <taxon>Rhabditomorpha</taxon>
        <taxon>Strongyloidea</taxon>
        <taxon>Heligmosomidae</taxon>
        <taxon>Nippostrongylus</taxon>
    </lineage>
</organism>
<name>A0A0N4YLD9_NIPBR</name>
<evidence type="ECO:0000313" key="2">
    <source>
        <dbReference type="EMBL" id="VDL81644.1"/>
    </source>
</evidence>
<evidence type="ECO:0000313" key="4">
    <source>
        <dbReference type="WBParaSite" id="NBR_0001792101-mRNA-1"/>
    </source>
</evidence>
<evidence type="ECO:0000313" key="3">
    <source>
        <dbReference type="Proteomes" id="UP000271162"/>
    </source>
</evidence>
<feature type="compositionally biased region" description="Polar residues" evidence="1">
    <location>
        <begin position="103"/>
        <end position="112"/>
    </location>
</feature>